<keyword evidence="1" id="KW-1133">Transmembrane helix</keyword>
<name>A0A0F4QFX5_9GAMM</name>
<keyword evidence="3" id="KW-1185">Reference proteome</keyword>
<reference evidence="2 3" key="1">
    <citation type="journal article" date="2015" name="BMC Genomics">
        <title>Genome mining reveals unlocked bioactive potential of marine Gram-negative bacteria.</title>
        <authorList>
            <person name="Machado H."/>
            <person name="Sonnenschein E.C."/>
            <person name="Melchiorsen J."/>
            <person name="Gram L."/>
        </authorList>
    </citation>
    <scope>NUCLEOTIDE SEQUENCE [LARGE SCALE GENOMIC DNA]</scope>
    <source>
        <strain evidence="2 3">S2471</strain>
    </source>
</reference>
<protein>
    <submittedName>
        <fullName evidence="2">Uncharacterized protein</fullName>
    </submittedName>
</protein>
<gene>
    <name evidence="2" type="ORF">TW77_21955</name>
</gene>
<evidence type="ECO:0000313" key="2">
    <source>
        <dbReference type="EMBL" id="KJZ05592.1"/>
    </source>
</evidence>
<dbReference type="OrthoDB" id="9900578at2"/>
<evidence type="ECO:0000256" key="1">
    <source>
        <dbReference type="SAM" id="Phobius"/>
    </source>
</evidence>
<dbReference type="RefSeq" id="WP_046007104.1">
    <property type="nucleotide sequence ID" value="NZ_JXYA01000065.1"/>
</dbReference>
<dbReference type="AlphaFoldDB" id="A0A0F4QFX5"/>
<dbReference type="EMBL" id="JXYA01000065">
    <property type="protein sequence ID" value="KJZ05592.1"/>
    <property type="molecule type" value="Genomic_DNA"/>
</dbReference>
<dbReference type="PATRIC" id="fig|43658.5.peg.4625"/>
<dbReference type="Proteomes" id="UP000033452">
    <property type="component" value="Unassembled WGS sequence"/>
</dbReference>
<comment type="caution">
    <text evidence="2">The sequence shown here is derived from an EMBL/GenBank/DDBJ whole genome shotgun (WGS) entry which is preliminary data.</text>
</comment>
<evidence type="ECO:0000313" key="3">
    <source>
        <dbReference type="Proteomes" id="UP000033452"/>
    </source>
</evidence>
<sequence length="158" mass="18232">MLIYNLKFICSLLWLTGFYLSFDTLHIKQDNHWLSGFLLMLAGIVIYIGLGLRHLTYRSLRLNLFSVLSFLLSLLVPFELSTLRNNYLLEHQAQEADTYTAVPAKTCNDRGFCKPRCLISFEAEGQIAQNYFKPEICDTPLRVIYARSRPDIFTVTAK</sequence>
<keyword evidence="1" id="KW-0472">Membrane</keyword>
<accession>A0A0F4QFX5</accession>
<keyword evidence="1" id="KW-0812">Transmembrane</keyword>
<feature type="transmembrane region" description="Helical" evidence="1">
    <location>
        <begin position="32"/>
        <end position="50"/>
    </location>
</feature>
<proteinExistence type="predicted"/>
<organism evidence="2 3">
    <name type="scientific">Pseudoalteromonas rubra</name>
    <dbReference type="NCBI Taxonomy" id="43658"/>
    <lineage>
        <taxon>Bacteria</taxon>
        <taxon>Pseudomonadati</taxon>
        <taxon>Pseudomonadota</taxon>
        <taxon>Gammaproteobacteria</taxon>
        <taxon>Alteromonadales</taxon>
        <taxon>Pseudoalteromonadaceae</taxon>
        <taxon>Pseudoalteromonas</taxon>
    </lineage>
</organism>
<feature type="transmembrane region" description="Helical" evidence="1">
    <location>
        <begin position="62"/>
        <end position="80"/>
    </location>
</feature>